<evidence type="ECO:0000313" key="3">
    <source>
        <dbReference type="Proteomes" id="UP000007015"/>
    </source>
</evidence>
<dbReference type="EMBL" id="CM000132">
    <property type="protein sequence ID" value="EEC82268.1"/>
    <property type="molecule type" value="Genomic_DNA"/>
</dbReference>
<feature type="compositionally biased region" description="Basic residues" evidence="1">
    <location>
        <begin position="137"/>
        <end position="156"/>
    </location>
</feature>
<feature type="region of interest" description="Disordered" evidence="1">
    <location>
        <begin position="67"/>
        <end position="171"/>
    </location>
</feature>
<evidence type="ECO:0000256" key="1">
    <source>
        <dbReference type="SAM" id="MobiDB-lite"/>
    </source>
</evidence>
<organism evidence="2 3">
    <name type="scientific">Oryza sativa subsp. indica</name>
    <name type="common">Rice</name>
    <dbReference type="NCBI Taxonomy" id="39946"/>
    <lineage>
        <taxon>Eukaryota</taxon>
        <taxon>Viridiplantae</taxon>
        <taxon>Streptophyta</taxon>
        <taxon>Embryophyta</taxon>
        <taxon>Tracheophyta</taxon>
        <taxon>Spermatophyta</taxon>
        <taxon>Magnoliopsida</taxon>
        <taxon>Liliopsida</taxon>
        <taxon>Poales</taxon>
        <taxon>Poaceae</taxon>
        <taxon>BOP clade</taxon>
        <taxon>Oryzoideae</taxon>
        <taxon>Oryzeae</taxon>
        <taxon>Oryzinae</taxon>
        <taxon>Oryza</taxon>
        <taxon>Oryza sativa</taxon>
    </lineage>
</organism>
<protein>
    <submittedName>
        <fullName evidence="2">Uncharacterized protein</fullName>
    </submittedName>
</protein>
<proteinExistence type="predicted"/>
<dbReference type="HOGENOM" id="CLU_1167517_0_0_1"/>
<gene>
    <name evidence="2" type="ORF">OsI_26473</name>
</gene>
<sequence>MALPLSPPQPSYPCTNGPPGRIAVASILQPQQPHRCCPPLLLVALHRTPLSPTAPHARAGLRCRRPRFHERWPPPPRPRLLERRRPQPQPRLHETQPPPLPWPRLRESRPPPPRPHLRERRRPQLPATPPSTLSGRIQRRRRRIRHLYAGRSRRRRVLAEDDAPPHRHRHHHLPPAAILHCRLRIAASPRRIRFQGRRIRRAPAVAGRRSPPPSRGAPSSRAEDELCRFSWPRRRLPG</sequence>
<dbReference type="OMA" id="HERWPPP"/>
<keyword evidence="3" id="KW-1185">Reference proteome</keyword>
<dbReference type="Gramene" id="BGIOSGA024089-TA">
    <property type="protein sequence ID" value="BGIOSGA024089-PA"/>
    <property type="gene ID" value="BGIOSGA024089"/>
</dbReference>
<name>B8B7G0_ORYSI</name>
<dbReference type="AlphaFoldDB" id="B8B7G0"/>
<dbReference type="Proteomes" id="UP000007015">
    <property type="component" value="Chromosome 7"/>
</dbReference>
<accession>B8B7G0</accession>
<evidence type="ECO:0000313" key="2">
    <source>
        <dbReference type="EMBL" id="EEC82268.1"/>
    </source>
</evidence>
<reference evidence="2 3" key="1">
    <citation type="journal article" date="2005" name="PLoS Biol.">
        <title>The genomes of Oryza sativa: a history of duplications.</title>
        <authorList>
            <person name="Yu J."/>
            <person name="Wang J."/>
            <person name="Lin W."/>
            <person name="Li S."/>
            <person name="Li H."/>
            <person name="Zhou J."/>
            <person name="Ni P."/>
            <person name="Dong W."/>
            <person name="Hu S."/>
            <person name="Zeng C."/>
            <person name="Zhang J."/>
            <person name="Zhang Y."/>
            <person name="Li R."/>
            <person name="Xu Z."/>
            <person name="Li S."/>
            <person name="Li X."/>
            <person name="Zheng H."/>
            <person name="Cong L."/>
            <person name="Lin L."/>
            <person name="Yin J."/>
            <person name="Geng J."/>
            <person name="Li G."/>
            <person name="Shi J."/>
            <person name="Liu J."/>
            <person name="Lv H."/>
            <person name="Li J."/>
            <person name="Wang J."/>
            <person name="Deng Y."/>
            <person name="Ran L."/>
            <person name="Shi X."/>
            <person name="Wang X."/>
            <person name="Wu Q."/>
            <person name="Li C."/>
            <person name="Ren X."/>
            <person name="Wang J."/>
            <person name="Wang X."/>
            <person name="Li D."/>
            <person name="Liu D."/>
            <person name="Zhang X."/>
            <person name="Ji Z."/>
            <person name="Zhao W."/>
            <person name="Sun Y."/>
            <person name="Zhang Z."/>
            <person name="Bao J."/>
            <person name="Han Y."/>
            <person name="Dong L."/>
            <person name="Ji J."/>
            <person name="Chen P."/>
            <person name="Wu S."/>
            <person name="Liu J."/>
            <person name="Xiao Y."/>
            <person name="Bu D."/>
            <person name="Tan J."/>
            <person name="Yang L."/>
            <person name="Ye C."/>
            <person name="Zhang J."/>
            <person name="Xu J."/>
            <person name="Zhou Y."/>
            <person name="Yu Y."/>
            <person name="Zhang B."/>
            <person name="Zhuang S."/>
            <person name="Wei H."/>
            <person name="Liu B."/>
            <person name="Lei M."/>
            <person name="Yu H."/>
            <person name="Li Y."/>
            <person name="Xu H."/>
            <person name="Wei S."/>
            <person name="He X."/>
            <person name="Fang L."/>
            <person name="Zhang Z."/>
            <person name="Zhang Y."/>
            <person name="Huang X."/>
            <person name="Su Z."/>
            <person name="Tong W."/>
            <person name="Li J."/>
            <person name="Tong Z."/>
            <person name="Li S."/>
            <person name="Ye J."/>
            <person name="Wang L."/>
            <person name="Fang L."/>
            <person name="Lei T."/>
            <person name="Chen C."/>
            <person name="Chen H."/>
            <person name="Xu Z."/>
            <person name="Li H."/>
            <person name="Huang H."/>
            <person name="Zhang F."/>
            <person name="Xu H."/>
            <person name="Li N."/>
            <person name="Zhao C."/>
            <person name="Li S."/>
            <person name="Dong L."/>
            <person name="Huang Y."/>
            <person name="Li L."/>
            <person name="Xi Y."/>
            <person name="Qi Q."/>
            <person name="Li W."/>
            <person name="Zhang B."/>
            <person name="Hu W."/>
            <person name="Zhang Y."/>
            <person name="Tian X."/>
            <person name="Jiao Y."/>
            <person name="Liang X."/>
            <person name="Jin J."/>
            <person name="Gao L."/>
            <person name="Zheng W."/>
            <person name="Hao B."/>
            <person name="Liu S."/>
            <person name="Wang W."/>
            <person name="Yuan L."/>
            <person name="Cao M."/>
            <person name="McDermott J."/>
            <person name="Samudrala R."/>
            <person name="Wang J."/>
            <person name="Wong G.K."/>
            <person name="Yang H."/>
        </authorList>
    </citation>
    <scope>NUCLEOTIDE SEQUENCE [LARGE SCALE GENOMIC DNA]</scope>
    <source>
        <strain evidence="3">cv. 93-11</strain>
    </source>
</reference>
<feature type="region of interest" description="Disordered" evidence="1">
    <location>
        <begin position="197"/>
        <end position="224"/>
    </location>
</feature>